<dbReference type="RefSeq" id="WP_212677800.1">
    <property type="nucleotide sequence ID" value="NZ_JAGSPK010000001.1"/>
</dbReference>
<dbReference type="EMBL" id="JAGSPK010000001">
    <property type="protein sequence ID" value="MBR7791702.1"/>
    <property type="molecule type" value="Genomic_DNA"/>
</dbReference>
<proteinExistence type="predicted"/>
<feature type="transmembrane region" description="Helical" evidence="1">
    <location>
        <begin position="12"/>
        <end position="32"/>
    </location>
</feature>
<organism evidence="2 3">
    <name type="scientific">Undibacterium rivi</name>
    <dbReference type="NCBI Taxonomy" id="2828729"/>
    <lineage>
        <taxon>Bacteria</taxon>
        <taxon>Pseudomonadati</taxon>
        <taxon>Pseudomonadota</taxon>
        <taxon>Betaproteobacteria</taxon>
        <taxon>Burkholderiales</taxon>
        <taxon>Oxalobacteraceae</taxon>
        <taxon>Undibacterium</taxon>
    </lineage>
</organism>
<protein>
    <submittedName>
        <fullName evidence="2">Uncharacterized protein</fullName>
    </submittedName>
</protein>
<feature type="transmembrane region" description="Helical" evidence="1">
    <location>
        <begin position="71"/>
        <end position="94"/>
    </location>
</feature>
<keyword evidence="3" id="KW-1185">Reference proteome</keyword>
<evidence type="ECO:0000313" key="3">
    <source>
        <dbReference type="Proteomes" id="UP000682982"/>
    </source>
</evidence>
<keyword evidence="1" id="KW-0812">Transmembrane</keyword>
<keyword evidence="1" id="KW-1133">Transmembrane helix</keyword>
<evidence type="ECO:0000313" key="2">
    <source>
        <dbReference type="EMBL" id="MBR7791702.1"/>
    </source>
</evidence>
<accession>A0ABS5H006</accession>
<comment type="caution">
    <text evidence="2">The sequence shown here is derived from an EMBL/GenBank/DDBJ whole genome shotgun (WGS) entry which is preliminary data.</text>
</comment>
<dbReference type="Proteomes" id="UP000682982">
    <property type="component" value="Unassembled WGS sequence"/>
</dbReference>
<gene>
    <name evidence="2" type="ORF">KDM87_03775</name>
</gene>
<name>A0ABS5H006_9BURK</name>
<sequence length="103" mass="11819">MRSLPVMEFAHRIMLSALSAWIAWSAIIAFAAPYRPEGFLLILFMCSLVLVYLTCVWAVTPLISRQLWLLWKVIAQACFALVPFMLIVVFGHFIGLNVRNWFS</sequence>
<evidence type="ECO:0000256" key="1">
    <source>
        <dbReference type="SAM" id="Phobius"/>
    </source>
</evidence>
<feature type="transmembrane region" description="Helical" evidence="1">
    <location>
        <begin position="38"/>
        <end position="59"/>
    </location>
</feature>
<keyword evidence="1" id="KW-0472">Membrane</keyword>
<reference evidence="2 3" key="1">
    <citation type="submission" date="2021-04" db="EMBL/GenBank/DDBJ databases">
        <title>novel species isolated from subtropical streams in China.</title>
        <authorList>
            <person name="Lu H."/>
        </authorList>
    </citation>
    <scope>NUCLEOTIDE SEQUENCE [LARGE SCALE GENOMIC DNA]</scope>
    <source>
        <strain evidence="2 3">FT147W</strain>
    </source>
</reference>